<keyword evidence="1" id="KW-0732">Signal</keyword>
<feature type="non-terminal residue" evidence="2">
    <location>
        <position position="69"/>
    </location>
</feature>
<organism evidence="2">
    <name type="scientific">Arion vulgaris</name>
    <dbReference type="NCBI Taxonomy" id="1028688"/>
    <lineage>
        <taxon>Eukaryota</taxon>
        <taxon>Metazoa</taxon>
        <taxon>Spiralia</taxon>
        <taxon>Lophotrochozoa</taxon>
        <taxon>Mollusca</taxon>
        <taxon>Gastropoda</taxon>
        <taxon>Heterobranchia</taxon>
        <taxon>Euthyneura</taxon>
        <taxon>Panpulmonata</taxon>
        <taxon>Eupulmonata</taxon>
        <taxon>Stylommatophora</taxon>
        <taxon>Helicina</taxon>
        <taxon>Arionoidea</taxon>
        <taxon>Arionidae</taxon>
        <taxon>Arion</taxon>
    </lineage>
</organism>
<proteinExistence type="predicted"/>
<evidence type="ECO:0000313" key="2">
    <source>
        <dbReference type="EMBL" id="CEK67744.1"/>
    </source>
</evidence>
<name>A0A0B6ZGL1_9EUPU</name>
<gene>
    <name evidence="2" type="primary">ORF63740</name>
</gene>
<sequence length="69" mass="8322">MKMWILLSSMFLWTSPSSMEFDSFQESKIRTIENHCQFYIVDHARRRFFSFHAVKAIQIHSQRDGTLDH</sequence>
<feature type="signal peptide" evidence="1">
    <location>
        <begin position="1"/>
        <end position="20"/>
    </location>
</feature>
<feature type="chain" id="PRO_5002112252" evidence="1">
    <location>
        <begin position="21"/>
        <end position="69"/>
    </location>
</feature>
<reference evidence="2" key="1">
    <citation type="submission" date="2014-12" db="EMBL/GenBank/DDBJ databases">
        <title>Insight into the proteome of Arion vulgaris.</title>
        <authorList>
            <person name="Aradska J."/>
            <person name="Bulat T."/>
            <person name="Smidak R."/>
            <person name="Sarate P."/>
            <person name="Gangsoo J."/>
            <person name="Sialana F."/>
            <person name="Bilban M."/>
            <person name="Lubec G."/>
        </authorList>
    </citation>
    <scope>NUCLEOTIDE SEQUENCE</scope>
    <source>
        <tissue evidence="2">Skin</tissue>
    </source>
</reference>
<dbReference type="AlphaFoldDB" id="A0A0B6ZGL1"/>
<evidence type="ECO:0000256" key="1">
    <source>
        <dbReference type="SAM" id="SignalP"/>
    </source>
</evidence>
<accession>A0A0B6ZGL1</accession>
<protein>
    <submittedName>
        <fullName evidence="2">Uncharacterized protein</fullName>
    </submittedName>
</protein>
<dbReference type="EMBL" id="HACG01020879">
    <property type="protein sequence ID" value="CEK67744.1"/>
    <property type="molecule type" value="Transcribed_RNA"/>
</dbReference>